<comment type="caution">
    <text evidence="1">The sequence shown here is derived from an EMBL/GenBank/DDBJ whole genome shotgun (WGS) entry which is preliminary data.</text>
</comment>
<dbReference type="EMBL" id="BTGU01001020">
    <property type="protein sequence ID" value="GMN70073.1"/>
    <property type="molecule type" value="Genomic_DNA"/>
</dbReference>
<evidence type="ECO:0000313" key="2">
    <source>
        <dbReference type="Proteomes" id="UP001187192"/>
    </source>
</evidence>
<reference evidence="1" key="1">
    <citation type="submission" date="2023-07" db="EMBL/GenBank/DDBJ databases">
        <title>draft genome sequence of fig (Ficus carica).</title>
        <authorList>
            <person name="Takahashi T."/>
            <person name="Nishimura K."/>
        </authorList>
    </citation>
    <scope>NUCLEOTIDE SEQUENCE</scope>
</reference>
<dbReference type="AlphaFoldDB" id="A0AA88E974"/>
<keyword evidence="2" id="KW-1185">Reference proteome</keyword>
<proteinExistence type="predicted"/>
<gene>
    <name evidence="1" type="ORF">TIFTF001_039116</name>
</gene>
<accession>A0AA88E974</accession>
<dbReference type="Proteomes" id="UP001187192">
    <property type="component" value="Unassembled WGS sequence"/>
</dbReference>
<organism evidence="1 2">
    <name type="scientific">Ficus carica</name>
    <name type="common">Common fig</name>
    <dbReference type="NCBI Taxonomy" id="3494"/>
    <lineage>
        <taxon>Eukaryota</taxon>
        <taxon>Viridiplantae</taxon>
        <taxon>Streptophyta</taxon>
        <taxon>Embryophyta</taxon>
        <taxon>Tracheophyta</taxon>
        <taxon>Spermatophyta</taxon>
        <taxon>Magnoliopsida</taxon>
        <taxon>eudicotyledons</taxon>
        <taxon>Gunneridae</taxon>
        <taxon>Pentapetalae</taxon>
        <taxon>rosids</taxon>
        <taxon>fabids</taxon>
        <taxon>Rosales</taxon>
        <taxon>Moraceae</taxon>
        <taxon>Ficeae</taxon>
        <taxon>Ficus</taxon>
    </lineage>
</organism>
<evidence type="ECO:0000313" key="1">
    <source>
        <dbReference type="EMBL" id="GMN70073.1"/>
    </source>
</evidence>
<name>A0AA88E974_FICCA</name>
<protein>
    <submittedName>
        <fullName evidence="1">Uncharacterized protein</fullName>
    </submittedName>
</protein>
<sequence>MAENEELRRQFSTSTIFNTSLPSIAATFGSSTHLGSMAANFFPSGFQSTTA</sequence>